<accession>A0AA92IFK0</accession>
<name>A0AA92IFK0_RALSL</name>
<reference evidence="4 5" key="1">
    <citation type="submission" date="2019-04" db="EMBL/GenBank/DDBJ databases">
        <title>Complete Genome of UW386 and Higher Quality Genome of UW700.</title>
        <authorList>
            <person name="Jacobs J."/>
            <person name="Perez A."/>
            <person name="Steidl O."/>
            <person name="Allen C."/>
        </authorList>
    </citation>
    <scope>NUCLEOTIDE SEQUENCE [LARGE SCALE GENOMIC DNA]</scope>
    <source>
        <strain evidence="4 5">UW386</strain>
        <plasmid evidence="5">puw386</plasmid>
    </source>
</reference>
<dbReference type="CDD" id="cd16329">
    <property type="entry name" value="LolA_like"/>
    <property type="match status" value="1"/>
</dbReference>
<evidence type="ECO:0000313" key="4">
    <source>
        <dbReference type="EMBL" id="QCX50988.1"/>
    </source>
</evidence>
<dbReference type="InterPro" id="IPR029046">
    <property type="entry name" value="LolA/LolB/LppX"/>
</dbReference>
<evidence type="ECO:0000313" key="5">
    <source>
        <dbReference type="Proteomes" id="UP000310553"/>
    </source>
</evidence>
<feature type="domain" description="Uncharacterized protein TP-0789" evidence="3">
    <location>
        <begin position="83"/>
        <end position="258"/>
    </location>
</feature>
<evidence type="ECO:0000259" key="3">
    <source>
        <dbReference type="Pfam" id="PF17131"/>
    </source>
</evidence>
<dbReference type="PIRSF" id="PIRSF028205">
    <property type="entry name" value="UCP028205"/>
    <property type="match status" value="1"/>
</dbReference>
<sequence>MRRRSFMFGALAAPGLLALPRCANAAPKNADDIVAAVERLLDPAPAYRMVNTIVQYENGSEISRIKVAVFTKRQQSSGKWLDIVQYVDPPRDSGKTLLNDGDALWFYDPASRASLRISMQQRLLGQASNGDVLTINYSRDYRARLTGEATVNDADKQQHDCNVVEFAAATEAAVYGRLEYWIDKATNAIVKGKCYADSGQLLKLVYYRDQKPALGGVRPIQAVLIDAVNTRLVTTMNFSDFRTIDIPDAWFHRSYLPRIDAS</sequence>
<evidence type="ECO:0000256" key="1">
    <source>
        <dbReference type="ARBA" id="ARBA00022729"/>
    </source>
</evidence>
<protein>
    <submittedName>
        <fullName evidence="4">Outer membrane lipoprotein-sorting protein</fullName>
    </submittedName>
</protein>
<dbReference type="EMBL" id="CP039340">
    <property type="protein sequence ID" value="QCX50988.1"/>
    <property type="molecule type" value="Genomic_DNA"/>
</dbReference>
<dbReference type="Pfam" id="PF17131">
    <property type="entry name" value="LolA_like"/>
    <property type="match status" value="1"/>
</dbReference>
<dbReference type="InterPro" id="IPR011220">
    <property type="entry name" value="UCP028205"/>
</dbReference>
<feature type="chain" id="PRO_5041678522" evidence="2">
    <location>
        <begin position="26"/>
        <end position="262"/>
    </location>
</feature>
<dbReference type="InterPro" id="IPR033399">
    <property type="entry name" value="TP_0789-like"/>
</dbReference>
<feature type="signal peptide" evidence="2">
    <location>
        <begin position="1"/>
        <end position="25"/>
    </location>
</feature>
<gene>
    <name evidence="4" type="ORF">E7Z57_17815</name>
</gene>
<dbReference type="Proteomes" id="UP000310553">
    <property type="component" value="Plasmid pUW386"/>
</dbReference>
<evidence type="ECO:0000256" key="2">
    <source>
        <dbReference type="SAM" id="SignalP"/>
    </source>
</evidence>
<geneLocation type="plasmid" evidence="5">
    <name>puw386</name>
</geneLocation>
<keyword evidence="4" id="KW-0614">Plasmid</keyword>
<dbReference type="AlphaFoldDB" id="A0AA92IFK0"/>
<keyword evidence="4" id="KW-0449">Lipoprotein</keyword>
<keyword evidence="1 2" id="KW-0732">Signal</keyword>
<organism evidence="4 5">
    <name type="scientific">Ralstonia solanacearum</name>
    <name type="common">Pseudomonas solanacearum</name>
    <dbReference type="NCBI Taxonomy" id="305"/>
    <lineage>
        <taxon>Bacteria</taxon>
        <taxon>Pseudomonadati</taxon>
        <taxon>Pseudomonadota</taxon>
        <taxon>Betaproteobacteria</taxon>
        <taxon>Burkholderiales</taxon>
        <taxon>Burkholderiaceae</taxon>
        <taxon>Ralstonia</taxon>
        <taxon>Ralstonia solanacearum species complex</taxon>
    </lineage>
</organism>
<proteinExistence type="predicted"/>
<dbReference type="Gene3D" id="2.50.20.10">
    <property type="entry name" value="Lipoprotein localisation LolA/LolB/LppX"/>
    <property type="match status" value="1"/>
</dbReference>
<dbReference type="SUPFAM" id="SSF89392">
    <property type="entry name" value="Prokaryotic lipoproteins and lipoprotein localization factors"/>
    <property type="match status" value="1"/>
</dbReference>